<dbReference type="CDD" id="cd02909">
    <property type="entry name" value="cupin_pirin_N"/>
    <property type="match status" value="1"/>
</dbReference>
<evidence type="ECO:0000256" key="3">
    <source>
        <dbReference type="RuleBase" id="RU003457"/>
    </source>
</evidence>
<dbReference type="PANTHER" id="PTHR13903:SF8">
    <property type="entry name" value="PIRIN"/>
    <property type="match status" value="1"/>
</dbReference>
<feature type="binding site" evidence="2">
    <location>
        <position position="124"/>
    </location>
    <ligand>
        <name>Fe cation</name>
        <dbReference type="ChEBI" id="CHEBI:24875"/>
    </ligand>
</feature>
<dbReference type="Pfam" id="PF02678">
    <property type="entry name" value="Pirin"/>
    <property type="match status" value="1"/>
</dbReference>
<keyword evidence="2" id="KW-0479">Metal-binding</keyword>
<keyword evidence="2" id="KW-0408">Iron</keyword>
<comment type="similarity">
    <text evidence="1 3">Belongs to the pirin family.</text>
</comment>
<dbReference type="CDD" id="cd02247">
    <property type="entry name" value="cupin_pirin_C"/>
    <property type="match status" value="1"/>
</dbReference>
<protein>
    <recommendedName>
        <fullName evidence="8">Pirin</fullName>
    </recommendedName>
</protein>
<feature type="binding site" evidence="2">
    <location>
        <position position="80"/>
    </location>
    <ligand>
        <name>Fe cation</name>
        <dbReference type="ChEBI" id="CHEBI:24875"/>
    </ligand>
</feature>
<evidence type="ECO:0000259" key="5">
    <source>
        <dbReference type="Pfam" id="PF05726"/>
    </source>
</evidence>
<reference evidence="6 7" key="1">
    <citation type="journal article" date="2010" name="DNA Res.">
        <title>Genome sequence of Kitasatospora setae NBRC 14216T: an evolutionary snapshot of the family Streptomycetaceae.</title>
        <authorList>
            <person name="Ichikawa N."/>
            <person name="Oguchi A."/>
            <person name="Ikeda H."/>
            <person name="Ishikawa J."/>
            <person name="Kitani S."/>
            <person name="Watanabe Y."/>
            <person name="Nakamura S."/>
            <person name="Katano Y."/>
            <person name="Kishi E."/>
            <person name="Sasagawa M."/>
            <person name="Ankai A."/>
            <person name="Fukui S."/>
            <person name="Hashimoto Y."/>
            <person name="Kamata S."/>
            <person name="Otoguro M."/>
            <person name="Tanikawa S."/>
            <person name="Nihira T."/>
            <person name="Horinouchi S."/>
            <person name="Ohnishi Y."/>
            <person name="Hayakawa M."/>
            <person name="Kuzuyama T."/>
            <person name="Arisawa A."/>
            <person name="Nomoto F."/>
            <person name="Miura H."/>
            <person name="Takahashi Y."/>
            <person name="Fujita N."/>
        </authorList>
    </citation>
    <scope>NUCLEOTIDE SEQUENCE [LARGE SCALE GENOMIC DNA]</scope>
    <source>
        <strain evidence="7">ATCC 33774 / DSM 43861 / JCM 3304 / KCC A-0304 / NBRC 14216 / KM-6054</strain>
    </source>
</reference>
<evidence type="ECO:0000313" key="7">
    <source>
        <dbReference type="Proteomes" id="UP000007076"/>
    </source>
</evidence>
<accession>E4MZJ7</accession>
<comment type="cofactor">
    <cofactor evidence="2">
        <name>Fe cation</name>
        <dbReference type="ChEBI" id="CHEBI:24875"/>
    </cofactor>
    <text evidence="2">Binds 1 Fe cation per subunit.</text>
</comment>
<dbReference type="Pfam" id="PF05726">
    <property type="entry name" value="Pirin_C"/>
    <property type="match status" value="1"/>
</dbReference>
<dbReference type="PANTHER" id="PTHR13903">
    <property type="entry name" value="PIRIN-RELATED"/>
    <property type="match status" value="1"/>
</dbReference>
<evidence type="ECO:0008006" key="8">
    <source>
        <dbReference type="Google" id="ProtNLM"/>
    </source>
</evidence>
<dbReference type="PATRIC" id="fig|452652.3.peg.4136"/>
<dbReference type="SUPFAM" id="SSF51182">
    <property type="entry name" value="RmlC-like cupins"/>
    <property type="match status" value="1"/>
</dbReference>
<evidence type="ECO:0000313" key="6">
    <source>
        <dbReference type="EMBL" id="BAJ29931.1"/>
    </source>
</evidence>
<feature type="binding site" evidence="2">
    <location>
        <position position="122"/>
    </location>
    <ligand>
        <name>Fe cation</name>
        <dbReference type="ChEBI" id="CHEBI:24875"/>
    </ligand>
</feature>
<dbReference type="KEGG" id="ksk:KSE_41450"/>
<dbReference type="Proteomes" id="UP000007076">
    <property type="component" value="Chromosome"/>
</dbReference>
<sequence length="315" mass="33627">MTVENPLILPRVAAPAEGANARPVLAVATAPEGFEGEGFPVRRAFAKINQKFLDPFIMMDQMGEVDYQAGEPKGTPWHPHRGFETVTYIIDGTFIHRDSHGGGGTITDGDTQWMTAGSGLLHIETPPESLVMSGGLFHGLQLWVNLPASDKMIAPKYQDIRGGSVKLLASADGGGLIRVIAGEIDGHQGPGATHTPITMIHASVNPGAQVTLPWRSDFNALAYGLAGSGSAGEERRPFRMGQAVVFGDGDSLTIRADDKQDSRSANFEVVLLGGLPIREPVAHYGPFVMNSHRELQQAMEDFQAGRLGTIPADAQ</sequence>
<dbReference type="InterPro" id="IPR003829">
    <property type="entry name" value="Pirin_N_dom"/>
</dbReference>
<feature type="domain" description="Pirin N-terminal" evidence="4">
    <location>
        <begin position="39"/>
        <end position="144"/>
    </location>
</feature>
<dbReference type="InterPro" id="IPR008778">
    <property type="entry name" value="Pirin_C_dom"/>
</dbReference>
<dbReference type="Gene3D" id="2.60.120.10">
    <property type="entry name" value="Jelly Rolls"/>
    <property type="match status" value="2"/>
</dbReference>
<dbReference type="PIRSF" id="PIRSF006232">
    <property type="entry name" value="Pirin"/>
    <property type="match status" value="1"/>
</dbReference>
<name>E4MZJ7_KITSK</name>
<dbReference type="GO" id="GO:0046872">
    <property type="term" value="F:metal ion binding"/>
    <property type="evidence" value="ECO:0007669"/>
    <property type="project" value="UniProtKB-KW"/>
</dbReference>
<dbReference type="InterPro" id="IPR011051">
    <property type="entry name" value="RmlC_Cupin_sf"/>
</dbReference>
<keyword evidence="7" id="KW-1185">Reference proteome</keyword>
<dbReference type="AlphaFoldDB" id="E4MZJ7"/>
<proteinExistence type="inferred from homology"/>
<dbReference type="EMBL" id="AP010968">
    <property type="protein sequence ID" value="BAJ29931.1"/>
    <property type="molecule type" value="Genomic_DNA"/>
</dbReference>
<gene>
    <name evidence="6" type="ordered locus">KSE_41450</name>
</gene>
<dbReference type="InterPro" id="IPR014710">
    <property type="entry name" value="RmlC-like_jellyroll"/>
</dbReference>
<dbReference type="eggNOG" id="COG1741">
    <property type="taxonomic scope" value="Bacteria"/>
</dbReference>
<dbReference type="STRING" id="452652.KSE_41450"/>
<feature type="domain" description="Pirin C-terminal" evidence="5">
    <location>
        <begin position="200"/>
        <end position="307"/>
    </location>
</feature>
<dbReference type="HOGENOM" id="CLU_045717_5_1_11"/>
<dbReference type="InterPro" id="IPR012093">
    <property type="entry name" value="Pirin"/>
</dbReference>
<organism evidence="6 7">
    <name type="scientific">Kitasatospora setae (strain ATCC 33774 / DSM 43861 / JCM 3304 / KCC A-0304 / NBRC 14216 / KM-6054)</name>
    <name type="common">Streptomyces setae</name>
    <dbReference type="NCBI Taxonomy" id="452652"/>
    <lineage>
        <taxon>Bacteria</taxon>
        <taxon>Bacillati</taxon>
        <taxon>Actinomycetota</taxon>
        <taxon>Actinomycetes</taxon>
        <taxon>Kitasatosporales</taxon>
        <taxon>Streptomycetaceae</taxon>
        <taxon>Kitasatospora</taxon>
    </lineage>
</organism>
<evidence type="ECO:0000259" key="4">
    <source>
        <dbReference type="Pfam" id="PF02678"/>
    </source>
</evidence>
<evidence type="ECO:0000256" key="2">
    <source>
        <dbReference type="PIRSR" id="PIRSR006232-1"/>
    </source>
</evidence>
<evidence type="ECO:0000256" key="1">
    <source>
        <dbReference type="ARBA" id="ARBA00008416"/>
    </source>
</evidence>
<feature type="binding site" evidence="2">
    <location>
        <position position="78"/>
    </location>
    <ligand>
        <name>Fe cation</name>
        <dbReference type="ChEBI" id="CHEBI:24875"/>
    </ligand>
</feature>